<dbReference type="PANTHER" id="PTHR31969">
    <property type="entry name" value="GEM-LIKE PROTEIN 2"/>
    <property type="match status" value="1"/>
</dbReference>
<dbReference type="AlphaFoldDB" id="A0AAN9KB87"/>
<dbReference type="InterPro" id="IPR037848">
    <property type="entry name" value="GEM-like"/>
</dbReference>
<comment type="similarity">
    <text evidence="1">Belongs to the GEM family.</text>
</comment>
<evidence type="ECO:0000256" key="1">
    <source>
        <dbReference type="ARBA" id="ARBA00009414"/>
    </source>
</evidence>
<dbReference type="SMART" id="SM00568">
    <property type="entry name" value="GRAM"/>
    <property type="match status" value="1"/>
</dbReference>
<comment type="caution">
    <text evidence="3">The sequence shown here is derived from an EMBL/GenBank/DDBJ whole genome shotgun (WGS) entry which is preliminary data.</text>
</comment>
<dbReference type="Gene3D" id="2.30.29.30">
    <property type="entry name" value="Pleckstrin-homology domain (PH domain)/Phosphotyrosine-binding domain (PTB)"/>
    <property type="match status" value="1"/>
</dbReference>
<dbReference type="Proteomes" id="UP001367508">
    <property type="component" value="Unassembled WGS sequence"/>
</dbReference>
<evidence type="ECO:0000313" key="3">
    <source>
        <dbReference type="EMBL" id="KAK7313138.1"/>
    </source>
</evidence>
<dbReference type="EMBL" id="JAYMYQ010000009">
    <property type="protein sequence ID" value="KAK7313138.1"/>
    <property type="molecule type" value="Genomic_DNA"/>
</dbReference>
<reference evidence="3 4" key="1">
    <citation type="submission" date="2024-01" db="EMBL/GenBank/DDBJ databases">
        <title>The genomes of 5 underutilized Papilionoideae crops provide insights into root nodulation and disease resistanc.</title>
        <authorList>
            <person name="Jiang F."/>
        </authorList>
    </citation>
    <scope>NUCLEOTIDE SEQUENCE [LARGE SCALE GENOMIC DNA]</scope>
    <source>
        <strain evidence="3">LVBAO_FW01</strain>
        <tissue evidence="3">Leaves</tissue>
    </source>
</reference>
<dbReference type="Pfam" id="PF02893">
    <property type="entry name" value="GRAM"/>
    <property type="match status" value="1"/>
</dbReference>
<feature type="domain" description="GRAM" evidence="2">
    <location>
        <begin position="113"/>
        <end position="192"/>
    </location>
</feature>
<accession>A0AAN9KB87</accession>
<organism evidence="3 4">
    <name type="scientific">Canavalia gladiata</name>
    <name type="common">Sword bean</name>
    <name type="synonym">Dolichos gladiatus</name>
    <dbReference type="NCBI Taxonomy" id="3824"/>
    <lineage>
        <taxon>Eukaryota</taxon>
        <taxon>Viridiplantae</taxon>
        <taxon>Streptophyta</taxon>
        <taxon>Embryophyta</taxon>
        <taxon>Tracheophyta</taxon>
        <taxon>Spermatophyta</taxon>
        <taxon>Magnoliopsida</taxon>
        <taxon>eudicotyledons</taxon>
        <taxon>Gunneridae</taxon>
        <taxon>Pentapetalae</taxon>
        <taxon>rosids</taxon>
        <taxon>fabids</taxon>
        <taxon>Fabales</taxon>
        <taxon>Fabaceae</taxon>
        <taxon>Papilionoideae</taxon>
        <taxon>50 kb inversion clade</taxon>
        <taxon>NPAAA clade</taxon>
        <taxon>indigoferoid/millettioid clade</taxon>
        <taxon>Phaseoleae</taxon>
        <taxon>Canavalia</taxon>
    </lineage>
</organism>
<name>A0AAN9KB87_CANGL</name>
<evidence type="ECO:0000313" key="4">
    <source>
        <dbReference type="Proteomes" id="UP001367508"/>
    </source>
</evidence>
<dbReference type="InterPro" id="IPR004182">
    <property type="entry name" value="GRAM"/>
</dbReference>
<sequence>MCAFGSIILVNHHTKIPARGTSTTMSNYGGNNPYVQISPLHTSSATTNRLNPMDKMCDAFNRCSKKVEETRKRVETMADNFWNHIRISASPADAAMGRIVQGTKVLTVGGSEMLFQQTFGIFEGEKLINSYACYLSTSTGPVIGTLYVSTKRLAFCSHYQLCHYPNSQHQSQNVHYKVVLQLDQLNTVNPSANRFNPSEKYIHVVTVDAYEFYFMGFIAFDKALKTIREALHQYHNHAR</sequence>
<evidence type="ECO:0000259" key="2">
    <source>
        <dbReference type="SMART" id="SM00568"/>
    </source>
</evidence>
<keyword evidence="4" id="KW-1185">Reference proteome</keyword>
<dbReference type="InterPro" id="IPR011993">
    <property type="entry name" value="PH-like_dom_sf"/>
</dbReference>
<protein>
    <recommendedName>
        <fullName evidence="2">GRAM domain-containing protein</fullName>
    </recommendedName>
</protein>
<gene>
    <name evidence="3" type="ORF">VNO77_37579</name>
</gene>
<proteinExistence type="inferred from homology"/>